<dbReference type="PANTHER" id="PTHR46558">
    <property type="entry name" value="TRACRIPTIONAL REGULATORY PROTEIN-RELATED-RELATED"/>
    <property type="match status" value="1"/>
</dbReference>
<dbReference type="AlphaFoldDB" id="A0A6L6XJE5"/>
<gene>
    <name evidence="3" type="ORF">GCK47_15085</name>
</gene>
<evidence type="ECO:0000259" key="2">
    <source>
        <dbReference type="PROSITE" id="PS50943"/>
    </source>
</evidence>
<proteinExistence type="predicted"/>
<dbReference type="RefSeq" id="WP_157350922.1">
    <property type="nucleotide sequence ID" value="NZ_WGGT01000021.1"/>
</dbReference>
<dbReference type="EMBL" id="WGGT01000021">
    <property type="protein sequence ID" value="MVQ46973.1"/>
    <property type="molecule type" value="Genomic_DNA"/>
</dbReference>
<dbReference type="PANTHER" id="PTHR46558:SF13">
    <property type="entry name" value="HTH-TYPE TRANSCRIPTIONAL REGULATOR IMMR"/>
    <property type="match status" value="1"/>
</dbReference>
<dbReference type="SUPFAM" id="SSF47413">
    <property type="entry name" value="lambda repressor-like DNA-binding domains"/>
    <property type="match status" value="1"/>
</dbReference>
<dbReference type="CDD" id="cd00093">
    <property type="entry name" value="HTH_XRE"/>
    <property type="match status" value="1"/>
</dbReference>
<sequence length="149" mass="17323">METKSIILELRDKAGLSQDELAEKVYVTRQAVSRWENGETTPNTETLKFLSKLFDVSINTLLGSPRQLICQCCGMPLEDSTISKETDGIFNEEYCKWCYVDGKFTYSSMDDLINFCAEHMSNENWTSEQVRVYMKEMLPQLNYWKQSNK</sequence>
<protein>
    <submittedName>
        <fullName evidence="3">Helix-turn-helix domain-containing protein</fullName>
    </submittedName>
</protein>
<evidence type="ECO:0000313" key="3">
    <source>
        <dbReference type="EMBL" id="MVQ46973.1"/>
    </source>
</evidence>
<evidence type="ECO:0000256" key="1">
    <source>
        <dbReference type="ARBA" id="ARBA00023125"/>
    </source>
</evidence>
<dbReference type="GO" id="GO:0003677">
    <property type="term" value="F:DNA binding"/>
    <property type="evidence" value="ECO:0007669"/>
    <property type="project" value="UniProtKB-KW"/>
</dbReference>
<reference evidence="3 4" key="1">
    <citation type="submission" date="2019-10" db="EMBL/GenBank/DDBJ databases">
        <title>Roseburia spp. ameliorate alcoholic fatty liver via restoration of gut barrier function.</title>
        <authorList>
            <person name="Seo B."/>
            <person name="Ko G."/>
        </authorList>
    </citation>
    <scope>NUCLEOTIDE SEQUENCE [LARGE SCALE GENOMIC DNA]</scope>
    <source>
        <strain evidence="3 4">SNUG30017</strain>
    </source>
</reference>
<comment type="caution">
    <text evidence="3">The sequence shown here is derived from an EMBL/GenBank/DDBJ whole genome shotgun (WGS) entry which is preliminary data.</text>
</comment>
<evidence type="ECO:0000313" key="4">
    <source>
        <dbReference type="Proteomes" id="UP000479531"/>
    </source>
</evidence>
<organism evidence="3 4">
    <name type="scientific">Roseburia intestinalis</name>
    <dbReference type="NCBI Taxonomy" id="166486"/>
    <lineage>
        <taxon>Bacteria</taxon>
        <taxon>Bacillati</taxon>
        <taxon>Bacillota</taxon>
        <taxon>Clostridia</taxon>
        <taxon>Lachnospirales</taxon>
        <taxon>Lachnospiraceae</taxon>
        <taxon>Roseburia</taxon>
    </lineage>
</organism>
<dbReference type="InterPro" id="IPR025868">
    <property type="entry name" value="Zn_ribbon_dom_put"/>
</dbReference>
<dbReference type="Proteomes" id="UP000479531">
    <property type="component" value="Unassembled WGS sequence"/>
</dbReference>
<dbReference type="Pfam" id="PF01381">
    <property type="entry name" value="HTH_3"/>
    <property type="match status" value="1"/>
</dbReference>
<dbReference type="InterPro" id="IPR010982">
    <property type="entry name" value="Lambda_DNA-bd_dom_sf"/>
</dbReference>
<feature type="domain" description="HTH cro/C1-type" evidence="2">
    <location>
        <begin position="7"/>
        <end position="61"/>
    </location>
</feature>
<name>A0A6L6XJE5_9FIRM</name>
<dbReference type="Gene3D" id="1.10.260.40">
    <property type="entry name" value="lambda repressor-like DNA-binding domains"/>
    <property type="match status" value="1"/>
</dbReference>
<dbReference type="SMART" id="SM00530">
    <property type="entry name" value="HTH_XRE"/>
    <property type="match status" value="1"/>
</dbReference>
<accession>A0A6L6XJE5</accession>
<dbReference type="PROSITE" id="PS50943">
    <property type="entry name" value="HTH_CROC1"/>
    <property type="match status" value="1"/>
</dbReference>
<dbReference type="InterPro" id="IPR001387">
    <property type="entry name" value="Cro/C1-type_HTH"/>
</dbReference>
<dbReference type="Pfam" id="PF12674">
    <property type="entry name" value="Zn_ribbon_2"/>
    <property type="match status" value="1"/>
</dbReference>
<keyword evidence="1" id="KW-0238">DNA-binding</keyword>